<protein>
    <submittedName>
        <fullName evidence="4">Dextranase</fullName>
    </submittedName>
</protein>
<evidence type="ECO:0000313" key="6">
    <source>
        <dbReference type="Proteomes" id="UP000183670"/>
    </source>
</evidence>
<dbReference type="SUPFAM" id="SSF51445">
    <property type="entry name" value="(Trans)glycosidases"/>
    <property type="match status" value="1"/>
</dbReference>
<keyword evidence="2" id="KW-0732">Signal</keyword>
<name>A0A1G8AU80_BACOV</name>
<reference evidence="5 6" key="1">
    <citation type="submission" date="2016-10" db="EMBL/GenBank/DDBJ databases">
        <authorList>
            <person name="de Groot N.N."/>
        </authorList>
    </citation>
    <scope>NUCLEOTIDE SEQUENCE [LARGE SCALE GENOMIC DNA]</scope>
    <source>
        <strain evidence="3 6">NLAE-zl-C500</strain>
        <strain evidence="4 5">NLAE-zl-C57</strain>
    </source>
</reference>
<comment type="similarity">
    <text evidence="1">Belongs to the glycosyl hydrolase 66 family.</text>
</comment>
<sequence>MKKIIYLVAAFLCMACSDDNESNQQNGGASGGVTEVTPVTSDLSVDLSTDKAFYKPGEKVVFTADDALPAGTKVRYRLSGETVGEESVNGTSWTWQPPTTDFKGYMAELYRQENGTDVIVGTIAVDVSSDPARFPRYGFVADFSQEKTAEKTQEEMEYLNRHHINWVQFQDWHNKHHWPLGGTRTQLDEVYMDIANREVYTSSVKNYIEAQHRFGMKSMFYNLCFGALKDAATDGVKEEWYLFKDASHTTKDSHDLPGGWKSNIYLVDPSNKEWQKYLGERNDDVYANFAFDGYQIDQLGRRSTLYNYSGIPVNLREGYASFIEAMKQVHPDKSLVMNAVSRYGARQIGETDKVDFFYNEVWADEADFTNLKAILYENGVYGDYQLNTVFAAYMNYNKADNRGEFNTPGILLTDAVMFALGGSHLELGGDHMLCKEYFPNENLTMSEELKTAMVHYYDFLTSYQNLLRDGGTENSITMNCTNGEMRLNVWPPQQGSVTTYAKQVGSKQVIHLLNFSQANSLSWRDVDGTMPEPTLITKAALQMNLPAKVNKLWVASPDVHGGALQELAFTQENGVVSFTLPSLKYWTMIVAE</sequence>
<dbReference type="Pfam" id="PF13199">
    <property type="entry name" value="Glyco_hydro_66"/>
    <property type="match status" value="1"/>
</dbReference>
<accession>A0A1G8AU80</accession>
<dbReference type="InterPro" id="IPR013780">
    <property type="entry name" value="Glyco_hydro_b"/>
</dbReference>
<gene>
    <name evidence="3" type="ORF">SAMN05192581_1002164</name>
    <name evidence="4" type="ORF">SAMN05192582_100372</name>
</gene>
<dbReference type="AlphaFoldDB" id="A0A1G8AU80"/>
<evidence type="ECO:0000313" key="5">
    <source>
        <dbReference type="Proteomes" id="UP000181870"/>
    </source>
</evidence>
<dbReference type="Gene3D" id="2.60.40.1180">
    <property type="entry name" value="Golgi alpha-mannosidase II"/>
    <property type="match status" value="1"/>
</dbReference>
<dbReference type="Proteomes" id="UP000183670">
    <property type="component" value="Unassembled WGS sequence"/>
</dbReference>
<dbReference type="InterPro" id="IPR013783">
    <property type="entry name" value="Ig-like_fold"/>
</dbReference>
<evidence type="ECO:0000313" key="4">
    <source>
        <dbReference type="EMBL" id="SDH24437.1"/>
    </source>
</evidence>
<proteinExistence type="inferred from homology"/>
<dbReference type="Gene3D" id="3.20.20.80">
    <property type="entry name" value="Glycosidases"/>
    <property type="match status" value="1"/>
</dbReference>
<organism evidence="4 5">
    <name type="scientific">Bacteroides ovatus</name>
    <dbReference type="NCBI Taxonomy" id="28116"/>
    <lineage>
        <taxon>Bacteria</taxon>
        <taxon>Pseudomonadati</taxon>
        <taxon>Bacteroidota</taxon>
        <taxon>Bacteroidia</taxon>
        <taxon>Bacteroidales</taxon>
        <taxon>Bacteroidaceae</taxon>
        <taxon>Bacteroides</taxon>
    </lineage>
</organism>
<dbReference type="EMBL" id="FNDO01000003">
    <property type="protein sequence ID" value="SDH24437.1"/>
    <property type="molecule type" value="Genomic_DNA"/>
</dbReference>
<evidence type="ECO:0000313" key="3">
    <source>
        <dbReference type="EMBL" id="SDB75540.1"/>
    </source>
</evidence>
<dbReference type="InterPro" id="IPR017853">
    <property type="entry name" value="GH"/>
</dbReference>
<dbReference type="RefSeq" id="WP_074556609.1">
    <property type="nucleotide sequence ID" value="NZ_FMYE01000002.1"/>
</dbReference>
<dbReference type="Proteomes" id="UP000181870">
    <property type="component" value="Unassembled WGS sequence"/>
</dbReference>
<evidence type="ECO:0000256" key="1">
    <source>
        <dbReference type="ARBA" id="ARBA00010837"/>
    </source>
</evidence>
<evidence type="ECO:0000256" key="2">
    <source>
        <dbReference type="ARBA" id="ARBA00022729"/>
    </source>
</evidence>
<dbReference type="EMBL" id="FMYE01000002">
    <property type="protein sequence ID" value="SDB75540.1"/>
    <property type="molecule type" value="Genomic_DNA"/>
</dbReference>
<dbReference type="InterPro" id="IPR025092">
    <property type="entry name" value="Glyco_hydro_66"/>
</dbReference>
<dbReference type="CDD" id="cd14745">
    <property type="entry name" value="GH66"/>
    <property type="match status" value="1"/>
</dbReference>
<dbReference type="Gene3D" id="2.60.40.10">
    <property type="entry name" value="Immunoglobulins"/>
    <property type="match status" value="1"/>
</dbReference>